<keyword evidence="2" id="KW-0472">Membrane</keyword>
<name>H5U193_9ACTN</name>
<keyword evidence="4" id="KW-1185">Reference proteome</keyword>
<dbReference type="eggNOG" id="COG2060">
    <property type="taxonomic scope" value="Bacteria"/>
</dbReference>
<dbReference type="Pfam" id="PF03814">
    <property type="entry name" value="KdpA"/>
    <property type="match status" value="1"/>
</dbReference>
<accession>H5U193</accession>
<evidence type="ECO:0000256" key="1">
    <source>
        <dbReference type="SAM" id="MobiDB-lite"/>
    </source>
</evidence>
<gene>
    <name evidence="3" type="ORF">GOSPT_068_00190</name>
</gene>
<organism evidence="3 4">
    <name type="scientific">Gordonia sputi NBRC 100414</name>
    <dbReference type="NCBI Taxonomy" id="1089453"/>
    <lineage>
        <taxon>Bacteria</taxon>
        <taxon>Bacillati</taxon>
        <taxon>Actinomycetota</taxon>
        <taxon>Actinomycetes</taxon>
        <taxon>Mycobacteriales</taxon>
        <taxon>Gordoniaceae</taxon>
        <taxon>Gordonia</taxon>
    </lineage>
</organism>
<dbReference type="RefSeq" id="WP_005206336.1">
    <property type="nucleotide sequence ID" value="NZ_BAFC01000068.1"/>
</dbReference>
<keyword evidence="2" id="KW-0812">Transmembrane</keyword>
<feature type="compositionally biased region" description="Gly residues" evidence="1">
    <location>
        <begin position="1"/>
        <end position="12"/>
    </location>
</feature>
<evidence type="ECO:0008006" key="5">
    <source>
        <dbReference type="Google" id="ProtNLM"/>
    </source>
</evidence>
<dbReference type="Proteomes" id="UP000005845">
    <property type="component" value="Unassembled WGS sequence"/>
</dbReference>
<feature type="region of interest" description="Disordered" evidence="1">
    <location>
        <begin position="1"/>
        <end position="26"/>
    </location>
</feature>
<proteinExistence type="predicted"/>
<evidence type="ECO:0000313" key="4">
    <source>
        <dbReference type="Proteomes" id="UP000005845"/>
    </source>
</evidence>
<evidence type="ECO:0000256" key="2">
    <source>
        <dbReference type="SAM" id="Phobius"/>
    </source>
</evidence>
<protein>
    <recommendedName>
        <fullName evidence="5">Potassium-transporting ATPase subunit KdpA</fullName>
    </recommendedName>
</protein>
<comment type="caution">
    <text evidence="3">The sequence shown here is derived from an EMBL/GenBank/DDBJ whole genome shotgun (WGS) entry which is preliminary data.</text>
</comment>
<feature type="non-terminal residue" evidence="3">
    <location>
        <position position="1"/>
    </location>
</feature>
<reference evidence="3 4" key="1">
    <citation type="submission" date="2012-02" db="EMBL/GenBank/DDBJ databases">
        <title>Whole genome shotgun sequence of Gordonia sputi NBRC 100414.</title>
        <authorList>
            <person name="Yoshida I."/>
            <person name="Hosoyama A."/>
            <person name="Tsuchikane K."/>
            <person name="Katsumata H."/>
            <person name="Yamazaki S."/>
            <person name="Fujita N."/>
        </authorList>
    </citation>
    <scope>NUCLEOTIDE SEQUENCE [LARGE SCALE GENOMIC DNA]</scope>
    <source>
        <strain evidence="3 4">NBRC 100414</strain>
    </source>
</reference>
<dbReference type="GO" id="GO:0008556">
    <property type="term" value="F:P-type potassium transmembrane transporter activity"/>
    <property type="evidence" value="ECO:0007669"/>
    <property type="project" value="InterPro"/>
</dbReference>
<sequence length="82" mass="7873">GYGSTGGGGSAGGVVSTSSTSGEGSTSGVVAVLERQEAVRAEANLPTHGLLFGALLLGTILLVAGLTFFPAMALGPIAEALL</sequence>
<keyword evidence="2" id="KW-1133">Transmembrane helix</keyword>
<dbReference type="AlphaFoldDB" id="H5U193"/>
<dbReference type="EMBL" id="BAFC01000068">
    <property type="protein sequence ID" value="GAB39501.1"/>
    <property type="molecule type" value="Genomic_DNA"/>
</dbReference>
<feature type="compositionally biased region" description="Low complexity" evidence="1">
    <location>
        <begin position="13"/>
        <end position="26"/>
    </location>
</feature>
<dbReference type="InterPro" id="IPR004623">
    <property type="entry name" value="KdpA"/>
</dbReference>
<feature type="transmembrane region" description="Helical" evidence="2">
    <location>
        <begin position="50"/>
        <end position="73"/>
    </location>
</feature>
<evidence type="ECO:0000313" key="3">
    <source>
        <dbReference type="EMBL" id="GAB39501.1"/>
    </source>
</evidence>